<accession>A0A916XWI0</accession>
<dbReference type="AlphaFoldDB" id="A0A916XWI0"/>
<protein>
    <recommendedName>
        <fullName evidence="2">Tlde1 domain-containing protein</fullName>
    </recommendedName>
</protein>
<reference evidence="3" key="2">
    <citation type="submission" date="2020-09" db="EMBL/GenBank/DDBJ databases">
        <authorList>
            <person name="Sun Q."/>
            <person name="Zhou Y."/>
        </authorList>
    </citation>
    <scope>NUCLEOTIDE SEQUENCE</scope>
    <source>
        <strain evidence="3">CGMCC 1.15493</strain>
    </source>
</reference>
<evidence type="ECO:0000256" key="1">
    <source>
        <dbReference type="SAM" id="MobiDB-lite"/>
    </source>
</evidence>
<name>A0A916XWI0_9HYPH</name>
<feature type="region of interest" description="Disordered" evidence="1">
    <location>
        <begin position="1"/>
        <end position="23"/>
    </location>
</feature>
<dbReference type="EMBL" id="BMJJ01000003">
    <property type="protein sequence ID" value="GGD15429.1"/>
    <property type="molecule type" value="Genomic_DNA"/>
</dbReference>
<sequence>MTSPADATAPSPATAPRSVRAGARPLKRGRAPLVLALAIGCAFAAVLGTGFVQHLPTVALAAPGPMQTDPAFASRGTPAPALPRVAAANPKASRLAQPAHRTVAAAPLPIPRPVRETRVAERGSHQKLALGLPHRLFVPVAPGATSFRPSAAFRLALTESRTIALALPVPAPAVLVANTTTAEPVPVAKAEEVPVQLAMLEPSTPSSAMAGTPEAVLETLVPVPSARPRHRMKNPIAAAVRSAQTRRESAAPVLAYARPDAGDEDEGIPIGRSANVRPSRGVAVYDISAKMVYLPNGEKLEAHSGLGALRDDPSFVHKKMRGATPPHTYNLALRESLFHGVRAIRLHPVGGQKAIHNRNGLLAHTYMLGKGGDSNGCVSIKDYKRFLAAYDRGEIRKLVVVARMSNNPIDRFASIFR</sequence>
<dbReference type="RefSeq" id="WP_188850215.1">
    <property type="nucleotide sequence ID" value="NZ_BMJJ01000003.1"/>
</dbReference>
<feature type="compositionally biased region" description="Low complexity" evidence="1">
    <location>
        <begin position="1"/>
        <end position="21"/>
    </location>
</feature>
<dbReference type="Proteomes" id="UP000613160">
    <property type="component" value="Unassembled WGS sequence"/>
</dbReference>
<evidence type="ECO:0000259" key="2">
    <source>
        <dbReference type="Pfam" id="PF10908"/>
    </source>
</evidence>
<reference evidence="3" key="1">
    <citation type="journal article" date="2014" name="Int. J. Syst. Evol. Microbiol.">
        <title>Complete genome sequence of Corynebacterium casei LMG S-19264T (=DSM 44701T), isolated from a smear-ripened cheese.</title>
        <authorList>
            <consortium name="US DOE Joint Genome Institute (JGI-PGF)"/>
            <person name="Walter F."/>
            <person name="Albersmeier A."/>
            <person name="Kalinowski J."/>
            <person name="Ruckert C."/>
        </authorList>
    </citation>
    <scope>NUCLEOTIDE SEQUENCE</scope>
    <source>
        <strain evidence="3">CGMCC 1.15493</strain>
    </source>
</reference>
<dbReference type="Pfam" id="PF10908">
    <property type="entry name" value="Tlde1_dom"/>
    <property type="match status" value="1"/>
</dbReference>
<evidence type="ECO:0000313" key="4">
    <source>
        <dbReference type="Proteomes" id="UP000613160"/>
    </source>
</evidence>
<keyword evidence="4" id="KW-1185">Reference proteome</keyword>
<feature type="domain" description="Tlde1" evidence="2">
    <location>
        <begin position="299"/>
        <end position="403"/>
    </location>
</feature>
<comment type="caution">
    <text evidence="3">The sequence shown here is derived from an EMBL/GenBank/DDBJ whole genome shotgun (WGS) entry which is preliminary data.</text>
</comment>
<organism evidence="3 4">
    <name type="scientific">Aureimonas glaciei</name>
    <dbReference type="NCBI Taxonomy" id="1776957"/>
    <lineage>
        <taxon>Bacteria</taxon>
        <taxon>Pseudomonadati</taxon>
        <taxon>Pseudomonadota</taxon>
        <taxon>Alphaproteobacteria</taxon>
        <taxon>Hyphomicrobiales</taxon>
        <taxon>Aurantimonadaceae</taxon>
        <taxon>Aureimonas</taxon>
    </lineage>
</organism>
<gene>
    <name evidence="3" type="ORF">GCM10011335_17810</name>
</gene>
<evidence type="ECO:0000313" key="3">
    <source>
        <dbReference type="EMBL" id="GGD15429.1"/>
    </source>
</evidence>
<dbReference type="InterPro" id="IPR021225">
    <property type="entry name" value="Tlde1_dom"/>
</dbReference>
<proteinExistence type="predicted"/>